<proteinExistence type="predicted"/>
<name>A0ABS3K9C5_9PROT</name>
<reference evidence="2 3" key="1">
    <citation type="submission" date="2020-09" db="EMBL/GenBank/DDBJ databases">
        <title>Roseomonas.</title>
        <authorList>
            <person name="Zhu W."/>
        </authorList>
    </citation>
    <scope>NUCLEOTIDE SEQUENCE [LARGE SCALE GENOMIC DNA]</scope>
    <source>
        <strain evidence="2 3">1311</strain>
    </source>
</reference>
<comment type="caution">
    <text evidence="2">The sequence shown here is derived from an EMBL/GenBank/DDBJ whole genome shotgun (WGS) entry which is preliminary data.</text>
</comment>
<dbReference type="Pfam" id="PF01738">
    <property type="entry name" value="DLH"/>
    <property type="match status" value="1"/>
</dbReference>
<dbReference type="GO" id="GO:0016787">
    <property type="term" value="F:hydrolase activity"/>
    <property type="evidence" value="ECO:0007669"/>
    <property type="project" value="UniProtKB-KW"/>
</dbReference>
<keyword evidence="2" id="KW-0378">Hydrolase</keyword>
<organism evidence="2 3">
    <name type="scientific">Roseomonas marmotae</name>
    <dbReference type="NCBI Taxonomy" id="2768161"/>
    <lineage>
        <taxon>Bacteria</taxon>
        <taxon>Pseudomonadati</taxon>
        <taxon>Pseudomonadota</taxon>
        <taxon>Alphaproteobacteria</taxon>
        <taxon>Acetobacterales</taxon>
        <taxon>Roseomonadaceae</taxon>
        <taxon>Roseomonas</taxon>
    </lineage>
</organism>
<evidence type="ECO:0000259" key="1">
    <source>
        <dbReference type="Pfam" id="PF01738"/>
    </source>
</evidence>
<evidence type="ECO:0000313" key="3">
    <source>
        <dbReference type="Proteomes" id="UP001518990"/>
    </source>
</evidence>
<dbReference type="PANTHER" id="PTHR46623:SF6">
    <property type="entry name" value="ALPHA_BETA-HYDROLASES SUPERFAMILY PROTEIN"/>
    <property type="match status" value="1"/>
</dbReference>
<dbReference type="InterPro" id="IPR029058">
    <property type="entry name" value="AB_hydrolase_fold"/>
</dbReference>
<dbReference type="Proteomes" id="UP001518990">
    <property type="component" value="Unassembled WGS sequence"/>
</dbReference>
<dbReference type="EMBL" id="JACTNF010000004">
    <property type="protein sequence ID" value="MBO1074065.1"/>
    <property type="molecule type" value="Genomic_DNA"/>
</dbReference>
<feature type="domain" description="Dienelactone hydrolase" evidence="1">
    <location>
        <begin position="14"/>
        <end position="218"/>
    </location>
</feature>
<dbReference type="SUPFAM" id="SSF53474">
    <property type="entry name" value="alpha/beta-Hydrolases"/>
    <property type="match status" value="1"/>
</dbReference>
<gene>
    <name evidence="2" type="ORF">IAI60_05540</name>
</gene>
<dbReference type="InterPro" id="IPR002925">
    <property type="entry name" value="Dienelactn_hydro"/>
</dbReference>
<keyword evidence="3" id="KW-1185">Reference proteome</keyword>
<dbReference type="RefSeq" id="WP_207445654.1">
    <property type="nucleotide sequence ID" value="NZ_CP061091.1"/>
</dbReference>
<dbReference type="Gene3D" id="3.40.50.1820">
    <property type="entry name" value="alpha/beta hydrolase"/>
    <property type="match status" value="1"/>
</dbReference>
<sequence length="220" mass="23512">MQIELTASDGHRFSAWQAGPAGASKALVVVQEIFGVNRHMRHVCEGFANQGFAVICPALFDRAEPGIELGYAQEDMQRGMALRSRVTEKQAMLDIEAAAAALPAGAAKGIIGYCWGGTIAWWGATRSRSFQAAIGYYGGGIAATKAETPHCPVQLHFGGKDKGIPLSDVEAIRAAQPGIEIHVYPGAQHGFSCEERPSYSPTDAMLAEQRSLDFLARHLG</sequence>
<dbReference type="PANTHER" id="PTHR46623">
    <property type="entry name" value="CARBOXYMETHYLENEBUTENOLIDASE-RELATED"/>
    <property type="match status" value="1"/>
</dbReference>
<evidence type="ECO:0000313" key="2">
    <source>
        <dbReference type="EMBL" id="MBO1074065.1"/>
    </source>
</evidence>
<dbReference type="InterPro" id="IPR051049">
    <property type="entry name" value="Dienelactone_hydrolase-like"/>
</dbReference>
<protein>
    <submittedName>
        <fullName evidence="2">Dienelactone hydrolase family protein</fullName>
    </submittedName>
</protein>
<accession>A0ABS3K9C5</accession>